<dbReference type="CDD" id="cd13969">
    <property type="entry name" value="ADCK1-like"/>
    <property type="match status" value="1"/>
</dbReference>
<name>A0A1X2I7Z8_9FUNG</name>
<evidence type="ECO:0000313" key="3">
    <source>
        <dbReference type="EMBL" id="ORZ11432.1"/>
    </source>
</evidence>
<dbReference type="PANTHER" id="PTHR43173">
    <property type="entry name" value="ABC1 FAMILY PROTEIN"/>
    <property type="match status" value="1"/>
</dbReference>
<dbReference type="Pfam" id="PF03109">
    <property type="entry name" value="ABC1"/>
    <property type="match status" value="1"/>
</dbReference>
<reference evidence="3 4" key="1">
    <citation type="submission" date="2016-07" db="EMBL/GenBank/DDBJ databases">
        <title>Pervasive Adenine N6-methylation of Active Genes in Fungi.</title>
        <authorList>
            <consortium name="DOE Joint Genome Institute"/>
            <person name="Mondo S.J."/>
            <person name="Dannebaum R.O."/>
            <person name="Kuo R.C."/>
            <person name="Labutti K."/>
            <person name="Haridas S."/>
            <person name="Kuo A."/>
            <person name="Salamov A."/>
            <person name="Ahrendt S.R."/>
            <person name="Lipzen A."/>
            <person name="Sullivan W."/>
            <person name="Andreopoulos W.B."/>
            <person name="Clum A."/>
            <person name="Lindquist E."/>
            <person name="Daum C."/>
            <person name="Ramamoorthy G.K."/>
            <person name="Gryganskyi A."/>
            <person name="Culley D."/>
            <person name="Magnuson J.K."/>
            <person name="James T.Y."/>
            <person name="O'Malley M.A."/>
            <person name="Stajich J.E."/>
            <person name="Spatafora J.W."/>
            <person name="Visel A."/>
            <person name="Grigoriev I.V."/>
        </authorList>
    </citation>
    <scope>NUCLEOTIDE SEQUENCE [LARGE SCALE GENOMIC DNA]</scope>
    <source>
        <strain evidence="3 4">NRRL 1336</strain>
    </source>
</reference>
<evidence type="ECO:0000256" key="1">
    <source>
        <dbReference type="ARBA" id="ARBA00009670"/>
    </source>
</evidence>
<dbReference type="InterPro" id="IPR004147">
    <property type="entry name" value="ABC1_dom"/>
</dbReference>
<proteinExistence type="inferred from homology"/>
<dbReference type="SUPFAM" id="SSF56112">
    <property type="entry name" value="Protein kinase-like (PK-like)"/>
    <property type="match status" value="1"/>
</dbReference>
<feature type="domain" description="ABC1 atypical kinase-like" evidence="2">
    <location>
        <begin position="48"/>
        <end position="302"/>
    </location>
</feature>
<protein>
    <submittedName>
        <fullName evidence="3">ABC1 family-domain-containing protein</fullName>
    </submittedName>
</protein>
<dbReference type="STRING" id="90262.A0A1X2I7Z8"/>
<evidence type="ECO:0000259" key="2">
    <source>
        <dbReference type="Pfam" id="PF03109"/>
    </source>
</evidence>
<dbReference type="EMBL" id="MCGE01000021">
    <property type="protein sequence ID" value="ORZ11432.1"/>
    <property type="molecule type" value="Genomic_DNA"/>
</dbReference>
<dbReference type="GO" id="GO:0007005">
    <property type="term" value="P:mitochondrion organization"/>
    <property type="evidence" value="ECO:0007669"/>
    <property type="project" value="TreeGrafter"/>
</dbReference>
<dbReference type="OrthoDB" id="427480at2759"/>
<evidence type="ECO:0000313" key="4">
    <source>
        <dbReference type="Proteomes" id="UP000193560"/>
    </source>
</evidence>
<sequence length="457" mass="52269">MEACHLRSASRVLALMQDLGGIYIKLGQHLSTMHYLLPDAWTSTLAVLQDQCATVSTRASLEQLFWDETSQTIADVFQEVDWTHPLGVASLAQVHQGMLRSTGEKVAVKWQHPSIETYCRLDLQCVTTLVNWMQWWFPTFGFGWLVDEMNEALPMELDFTNEAKNADRVRAEFKDDPGALVVPKVMFATPRILCMEYIDGARPDDLEYMTSHNIDPVQVSTEITTLFAKMMFLHGFVHCDPHPGNLLIRPSRSNSNNSSNSPNFDVVLLDHGQYRTLTREVRTDYAHLWTSLMRGDEHGIETYAYRLGCQQPHHRLFASLLTGREWHTIEARQLGSPPTPTETTRVAGRTDLFLHKIVTVLSSLPRAMLLLLKTSDLLRHLNTALESSSASTSQRKYGSLVQCCNKAVWLDTRQKLWERWSSLDSLGLVVVGRWCRDYLVAWWDYSFLDWAVWYAQS</sequence>
<dbReference type="AlphaFoldDB" id="A0A1X2I7Z8"/>
<dbReference type="InterPro" id="IPR045307">
    <property type="entry name" value="ADCK1_dom"/>
</dbReference>
<dbReference type="GO" id="GO:0005743">
    <property type="term" value="C:mitochondrial inner membrane"/>
    <property type="evidence" value="ECO:0007669"/>
    <property type="project" value="TreeGrafter"/>
</dbReference>
<dbReference type="Proteomes" id="UP000193560">
    <property type="component" value="Unassembled WGS sequence"/>
</dbReference>
<dbReference type="InterPro" id="IPR011009">
    <property type="entry name" value="Kinase-like_dom_sf"/>
</dbReference>
<dbReference type="InterPro" id="IPR051130">
    <property type="entry name" value="Mito_struct-func_regulator"/>
</dbReference>
<dbReference type="GO" id="GO:0055088">
    <property type="term" value="P:lipid homeostasis"/>
    <property type="evidence" value="ECO:0007669"/>
    <property type="project" value="TreeGrafter"/>
</dbReference>
<organism evidence="3 4">
    <name type="scientific">Absidia repens</name>
    <dbReference type="NCBI Taxonomy" id="90262"/>
    <lineage>
        <taxon>Eukaryota</taxon>
        <taxon>Fungi</taxon>
        <taxon>Fungi incertae sedis</taxon>
        <taxon>Mucoromycota</taxon>
        <taxon>Mucoromycotina</taxon>
        <taxon>Mucoromycetes</taxon>
        <taxon>Mucorales</taxon>
        <taxon>Cunninghamellaceae</taxon>
        <taxon>Absidia</taxon>
    </lineage>
</organism>
<comment type="caution">
    <text evidence="3">The sequence shown here is derived from an EMBL/GenBank/DDBJ whole genome shotgun (WGS) entry which is preliminary data.</text>
</comment>
<keyword evidence="4" id="KW-1185">Reference proteome</keyword>
<comment type="similarity">
    <text evidence="1">Belongs to the protein kinase superfamily. ADCK protein kinase family.</text>
</comment>
<gene>
    <name evidence="3" type="ORF">BCR42DRAFT_332692</name>
</gene>
<accession>A0A1X2I7Z8</accession>
<dbReference type="PANTHER" id="PTHR43173:SF19">
    <property type="entry name" value="AARF DOMAIN-CONTAINING PROTEIN KINASE 1"/>
    <property type="match status" value="1"/>
</dbReference>